<evidence type="ECO:0000256" key="1">
    <source>
        <dbReference type="ARBA" id="ARBA00022741"/>
    </source>
</evidence>
<keyword evidence="1" id="KW-0547">Nucleotide-binding</keyword>
<dbReference type="KEGG" id="chq:AQ619_13445"/>
<name>A0A0P0P1C5_9CAUL</name>
<protein>
    <recommendedName>
        <fullName evidence="2">Acb2/Tad1 hairpin domain-containing protein</fullName>
    </recommendedName>
</protein>
<dbReference type="OrthoDB" id="7774727at2"/>
<dbReference type="Proteomes" id="UP000056905">
    <property type="component" value="Chromosome"/>
</dbReference>
<reference evidence="3 4" key="1">
    <citation type="submission" date="2015-10" db="EMBL/GenBank/DDBJ databases">
        <title>Conservation of the essential genome among Caulobacter and Brevundimonas species.</title>
        <authorList>
            <person name="Scott D."/>
            <person name="Ely B."/>
        </authorList>
    </citation>
    <scope>NUCLEOTIDE SEQUENCE [LARGE SCALE GENOMIC DNA]</scope>
    <source>
        <strain evidence="3 4">CB4</strain>
    </source>
</reference>
<dbReference type="EMBL" id="CP013002">
    <property type="protein sequence ID" value="ALL14265.1"/>
    <property type="molecule type" value="Genomic_DNA"/>
</dbReference>
<feature type="domain" description="Acb2/Tad1 hairpin" evidence="2">
    <location>
        <begin position="8"/>
        <end position="66"/>
    </location>
</feature>
<sequence>MAAAAHHRELTAAEVNQIARVKQAESQFLGLLEDLALLHQAAGPRERALAKTNIEQAAFWAVRSITR</sequence>
<dbReference type="AlphaFoldDB" id="A0A0P0P1C5"/>
<dbReference type="InterPro" id="IPR056098">
    <property type="entry name" value="Acb2/Tad1_hairpin"/>
</dbReference>
<accession>A0A0P0P1C5</accession>
<evidence type="ECO:0000313" key="4">
    <source>
        <dbReference type="Proteomes" id="UP000056905"/>
    </source>
</evidence>
<gene>
    <name evidence="3" type="ORF">AQ619_13445</name>
</gene>
<evidence type="ECO:0000313" key="3">
    <source>
        <dbReference type="EMBL" id="ALL14265.1"/>
    </source>
</evidence>
<proteinExistence type="predicted"/>
<keyword evidence="4" id="KW-1185">Reference proteome</keyword>
<dbReference type="RefSeq" id="WP_062148551.1">
    <property type="nucleotide sequence ID" value="NZ_CP013002.1"/>
</dbReference>
<dbReference type="STRING" id="69395.AQ619_13445"/>
<evidence type="ECO:0000259" key="2">
    <source>
        <dbReference type="Pfam" id="PF24729"/>
    </source>
</evidence>
<organism evidence="3 4">
    <name type="scientific">Caulobacter henricii</name>
    <dbReference type="NCBI Taxonomy" id="69395"/>
    <lineage>
        <taxon>Bacteria</taxon>
        <taxon>Pseudomonadati</taxon>
        <taxon>Pseudomonadota</taxon>
        <taxon>Alphaproteobacteria</taxon>
        <taxon>Caulobacterales</taxon>
        <taxon>Caulobacteraceae</taxon>
        <taxon>Caulobacter</taxon>
    </lineage>
</organism>
<dbReference type="GO" id="GO:0000166">
    <property type="term" value="F:nucleotide binding"/>
    <property type="evidence" value="ECO:0007669"/>
    <property type="project" value="UniProtKB-KW"/>
</dbReference>
<dbReference type="Pfam" id="PF24729">
    <property type="entry name" value="Acb2_Tad1_hairpin"/>
    <property type="match status" value="1"/>
</dbReference>